<keyword evidence="2" id="KW-0732">Signal</keyword>
<dbReference type="EMBL" id="VCMV01000077">
    <property type="protein sequence ID" value="KAB0264330.1"/>
    <property type="molecule type" value="Genomic_DNA"/>
</dbReference>
<evidence type="ECO:0000313" key="4">
    <source>
        <dbReference type="Proteomes" id="UP000325684"/>
    </source>
</evidence>
<evidence type="ECO:0000256" key="2">
    <source>
        <dbReference type="SAM" id="SignalP"/>
    </source>
</evidence>
<dbReference type="OrthoDB" id="8446677at2"/>
<sequence>MQRRLSLPILVASAAMLSACNTSDYYYYSTGPWGPRSVYRAYPEYDAPWGGPSFATAEIPPLYIDGGGVDPSVRRVPVPAGRFEVLLPPDPVPPGPAPWQYGSRTNDARQDAQSTVSPTPSLSQKMAHSSAPASPVVSAPTRAFAYAGSWKAVDGKGASCKINLSSAPSLDHYKASASGCSDSDLKSVNSWSFGNTEVILYARGKVVAQLSGQEANLEGALAGSRRSLKMTR</sequence>
<evidence type="ECO:0000256" key="1">
    <source>
        <dbReference type="SAM" id="MobiDB-lite"/>
    </source>
</evidence>
<dbReference type="Proteomes" id="UP000325684">
    <property type="component" value="Unassembled WGS sequence"/>
</dbReference>
<feature type="compositionally biased region" description="Pro residues" evidence="1">
    <location>
        <begin position="88"/>
        <end position="97"/>
    </location>
</feature>
<reference evidence="3 4" key="1">
    <citation type="journal article" date="2019" name="Microorganisms">
        <title>Genome Insights into the Novel Species Microvirga brassicacearum, a Rapeseed Endophyte with Biotechnological Potential.</title>
        <authorList>
            <person name="Jimenez-Gomez A."/>
            <person name="Saati-Santamaria Z."/>
            <person name="Igual J.M."/>
            <person name="Rivas R."/>
            <person name="Mateos P.F."/>
            <person name="Garcia-Fraile P."/>
        </authorList>
    </citation>
    <scope>NUCLEOTIDE SEQUENCE [LARGE SCALE GENOMIC DNA]</scope>
    <source>
        <strain evidence="3 4">CDVBN77</strain>
    </source>
</reference>
<feature type="chain" id="PRO_5024382382" evidence="2">
    <location>
        <begin position="20"/>
        <end position="232"/>
    </location>
</feature>
<dbReference type="PROSITE" id="PS51257">
    <property type="entry name" value="PROKAR_LIPOPROTEIN"/>
    <property type="match status" value="1"/>
</dbReference>
<name>A0A5N3P3M9_9HYPH</name>
<feature type="compositionally biased region" description="Polar residues" evidence="1">
    <location>
        <begin position="111"/>
        <end position="127"/>
    </location>
</feature>
<evidence type="ECO:0000313" key="3">
    <source>
        <dbReference type="EMBL" id="KAB0264330.1"/>
    </source>
</evidence>
<feature type="region of interest" description="Disordered" evidence="1">
    <location>
        <begin position="87"/>
        <end position="134"/>
    </location>
</feature>
<gene>
    <name evidence="3" type="ORF">FEZ63_23810</name>
</gene>
<comment type="caution">
    <text evidence="3">The sequence shown here is derived from an EMBL/GenBank/DDBJ whole genome shotgun (WGS) entry which is preliminary data.</text>
</comment>
<feature type="signal peptide" evidence="2">
    <location>
        <begin position="1"/>
        <end position="19"/>
    </location>
</feature>
<protein>
    <submittedName>
        <fullName evidence="3">Uncharacterized protein</fullName>
    </submittedName>
</protein>
<dbReference type="AlphaFoldDB" id="A0A5N3P3M9"/>
<proteinExistence type="predicted"/>
<organism evidence="3 4">
    <name type="scientific">Microvirga brassicacearum</name>
    <dbReference type="NCBI Taxonomy" id="2580413"/>
    <lineage>
        <taxon>Bacteria</taxon>
        <taxon>Pseudomonadati</taxon>
        <taxon>Pseudomonadota</taxon>
        <taxon>Alphaproteobacteria</taxon>
        <taxon>Hyphomicrobiales</taxon>
        <taxon>Methylobacteriaceae</taxon>
        <taxon>Microvirga</taxon>
    </lineage>
</organism>
<accession>A0A5N3P3M9</accession>
<keyword evidence="4" id="KW-1185">Reference proteome</keyword>